<accession>A0A0F9AHP5</accession>
<evidence type="ECO:0000256" key="1">
    <source>
        <dbReference type="ARBA" id="ARBA00001966"/>
    </source>
</evidence>
<dbReference type="InterPro" id="IPR023404">
    <property type="entry name" value="rSAM_horseshoe"/>
</dbReference>
<dbReference type="GO" id="GO:0005829">
    <property type="term" value="C:cytosol"/>
    <property type="evidence" value="ECO:0007669"/>
    <property type="project" value="TreeGrafter"/>
</dbReference>
<dbReference type="Gene3D" id="3.80.30.20">
    <property type="entry name" value="tm_1862 like domain"/>
    <property type="match status" value="1"/>
</dbReference>
<dbReference type="Pfam" id="PF04055">
    <property type="entry name" value="Radical_SAM"/>
    <property type="match status" value="1"/>
</dbReference>
<dbReference type="InterPro" id="IPR007197">
    <property type="entry name" value="rSAM"/>
</dbReference>
<dbReference type="InterPro" id="IPR051198">
    <property type="entry name" value="BchE-like"/>
</dbReference>
<feature type="non-terminal residue" evidence="7">
    <location>
        <position position="1"/>
    </location>
</feature>
<dbReference type="PANTHER" id="PTHR43409">
    <property type="entry name" value="ANAEROBIC MAGNESIUM-PROTOPORPHYRIN IX MONOMETHYL ESTER CYCLASE-RELATED"/>
    <property type="match status" value="1"/>
</dbReference>
<dbReference type="GO" id="GO:0051536">
    <property type="term" value="F:iron-sulfur cluster binding"/>
    <property type="evidence" value="ECO:0007669"/>
    <property type="project" value="UniProtKB-KW"/>
</dbReference>
<reference evidence="7" key="1">
    <citation type="journal article" date="2015" name="Nature">
        <title>Complex archaea that bridge the gap between prokaryotes and eukaryotes.</title>
        <authorList>
            <person name="Spang A."/>
            <person name="Saw J.H."/>
            <person name="Jorgensen S.L."/>
            <person name="Zaremba-Niedzwiedzka K."/>
            <person name="Martijn J."/>
            <person name="Lind A.E."/>
            <person name="van Eijk R."/>
            <person name="Schleper C."/>
            <person name="Guy L."/>
            <person name="Ettema T.J."/>
        </authorList>
    </citation>
    <scope>NUCLEOTIDE SEQUENCE</scope>
</reference>
<keyword evidence="2" id="KW-0949">S-adenosyl-L-methionine</keyword>
<protein>
    <recommendedName>
        <fullName evidence="6">Radical SAM core domain-containing protein</fullName>
    </recommendedName>
</protein>
<dbReference type="SMART" id="SM00729">
    <property type="entry name" value="Elp3"/>
    <property type="match status" value="1"/>
</dbReference>
<gene>
    <name evidence="7" type="ORF">LCGC14_2569140</name>
</gene>
<dbReference type="InterPro" id="IPR058240">
    <property type="entry name" value="rSAM_sf"/>
</dbReference>
<comment type="cofactor">
    <cofactor evidence="1">
        <name>[4Fe-4S] cluster</name>
        <dbReference type="ChEBI" id="CHEBI:49883"/>
    </cofactor>
</comment>
<dbReference type="InterPro" id="IPR006638">
    <property type="entry name" value="Elp3/MiaA/NifB-like_rSAM"/>
</dbReference>
<evidence type="ECO:0000256" key="2">
    <source>
        <dbReference type="ARBA" id="ARBA00022691"/>
    </source>
</evidence>
<proteinExistence type="predicted"/>
<evidence type="ECO:0000256" key="5">
    <source>
        <dbReference type="ARBA" id="ARBA00023014"/>
    </source>
</evidence>
<dbReference type="SUPFAM" id="SSF102114">
    <property type="entry name" value="Radical SAM enzymes"/>
    <property type="match status" value="1"/>
</dbReference>
<evidence type="ECO:0000313" key="7">
    <source>
        <dbReference type="EMBL" id="KKL09109.1"/>
    </source>
</evidence>
<evidence type="ECO:0000259" key="6">
    <source>
        <dbReference type="PROSITE" id="PS51918"/>
    </source>
</evidence>
<dbReference type="GO" id="GO:0046872">
    <property type="term" value="F:metal ion binding"/>
    <property type="evidence" value="ECO:0007669"/>
    <property type="project" value="UniProtKB-KW"/>
</dbReference>
<organism evidence="7">
    <name type="scientific">marine sediment metagenome</name>
    <dbReference type="NCBI Taxonomy" id="412755"/>
    <lineage>
        <taxon>unclassified sequences</taxon>
        <taxon>metagenomes</taxon>
        <taxon>ecological metagenomes</taxon>
    </lineage>
</organism>
<dbReference type="GO" id="GO:0003824">
    <property type="term" value="F:catalytic activity"/>
    <property type="evidence" value="ECO:0007669"/>
    <property type="project" value="InterPro"/>
</dbReference>
<keyword evidence="3" id="KW-0479">Metal-binding</keyword>
<sequence length="391" mass="45367">EKQLFHVDVISRDRHYPILPEADIYLGSIMDCNKEYFRVIAKNNQDKLFYFGGYIGYEEFSKYFKYLDNVNWYGDIQCCIENLGIEYKYGTDYSLFKGTKCIPRLTLSNGCTNHCRFCTVPDKVIRTGPLRVSQQIDSFKDLDFELVYLNDKTFGQCPSYYTLEFIYNVIKEFNPKFRGFVVQTTCAQIKKFWLNLINLKGLGIVNVELGVESFNNDILKRYNKPQSTDLIELAVNILEEQGVNIIPNIIIGLPGEDMYTYSETLLWIKNNMNRFLMLNINNFVPYIDSDASDIVKTQPKDLRETICKRSYHTDLEALAVQLFSELLFEMGMEIIKKTKTKSCGIYDEPMCTEMPKYCNKWPCPGNEESKLEPDENGFMCCIKCGGSYGKK</sequence>
<dbReference type="SFLD" id="SFLDS00029">
    <property type="entry name" value="Radical_SAM"/>
    <property type="match status" value="1"/>
</dbReference>
<dbReference type="EMBL" id="LAZR01042612">
    <property type="protein sequence ID" value="KKL09109.1"/>
    <property type="molecule type" value="Genomic_DNA"/>
</dbReference>
<keyword evidence="5" id="KW-0411">Iron-sulfur</keyword>
<dbReference type="PROSITE" id="PS51918">
    <property type="entry name" value="RADICAL_SAM"/>
    <property type="match status" value="1"/>
</dbReference>
<evidence type="ECO:0000256" key="4">
    <source>
        <dbReference type="ARBA" id="ARBA00023004"/>
    </source>
</evidence>
<feature type="domain" description="Radical SAM core" evidence="6">
    <location>
        <begin position="97"/>
        <end position="325"/>
    </location>
</feature>
<keyword evidence="4" id="KW-0408">Iron</keyword>
<comment type="caution">
    <text evidence="7">The sequence shown here is derived from an EMBL/GenBank/DDBJ whole genome shotgun (WGS) entry which is preliminary data.</text>
</comment>
<dbReference type="PANTHER" id="PTHR43409:SF7">
    <property type="entry name" value="BLL1977 PROTEIN"/>
    <property type="match status" value="1"/>
</dbReference>
<evidence type="ECO:0000256" key="3">
    <source>
        <dbReference type="ARBA" id="ARBA00022723"/>
    </source>
</evidence>
<name>A0A0F9AHP5_9ZZZZ</name>
<dbReference type="CDD" id="cd01335">
    <property type="entry name" value="Radical_SAM"/>
    <property type="match status" value="1"/>
</dbReference>
<dbReference type="AlphaFoldDB" id="A0A0F9AHP5"/>
<dbReference type="SFLD" id="SFLDG01082">
    <property type="entry name" value="B12-binding_domain_containing"/>
    <property type="match status" value="1"/>
</dbReference>